<evidence type="ECO:0000259" key="3">
    <source>
        <dbReference type="PROSITE" id="PS50110"/>
    </source>
</evidence>
<feature type="compositionally biased region" description="Basic and acidic residues" evidence="2">
    <location>
        <begin position="101"/>
        <end position="119"/>
    </location>
</feature>
<dbReference type="EMBL" id="JBBKZT010000036">
    <property type="protein sequence ID" value="MEJ8852331.1"/>
    <property type="molecule type" value="Genomic_DNA"/>
</dbReference>
<evidence type="ECO:0000313" key="5">
    <source>
        <dbReference type="Proteomes" id="UP001385892"/>
    </source>
</evidence>
<feature type="compositionally biased region" description="Low complexity" evidence="2">
    <location>
        <begin position="35"/>
        <end position="50"/>
    </location>
</feature>
<evidence type="ECO:0000256" key="1">
    <source>
        <dbReference type="PROSITE-ProRule" id="PRU00169"/>
    </source>
</evidence>
<accession>A0ABU8WXT4</accession>
<feature type="modified residue" description="4-aspartylphosphate" evidence="1">
    <location>
        <position position="183"/>
    </location>
</feature>
<dbReference type="RefSeq" id="WP_340348275.1">
    <property type="nucleotide sequence ID" value="NZ_JBBKZT010000036.1"/>
</dbReference>
<dbReference type="Pfam" id="PF00072">
    <property type="entry name" value="Response_reg"/>
    <property type="match status" value="1"/>
</dbReference>
<feature type="domain" description="Response regulatory" evidence="3">
    <location>
        <begin position="130"/>
        <end position="248"/>
    </location>
</feature>
<sequence length="248" mass="27035">MTAAAAPSSFFPNDPRVQRSASALDPSSDPKARRISSSAACASISADSRSGAPSCRGASTGGCKTKESRSHAASHFNLAWSFEDLLFMFGCRLASINPTDKTPERPLKSRPARSDSVQERKIKDREMAISVFLVEDNERIREHLIPALADLGSASVMATAQSEQEAIDWLALHKGMWDLAVVDLFLREGTGLGVVKWCNGRQPKQRVVVLSNFATDDTRSACRDAGADTVFDKSTELEEFFSYCLARN</sequence>
<evidence type="ECO:0000313" key="4">
    <source>
        <dbReference type="EMBL" id="MEJ8852331.1"/>
    </source>
</evidence>
<proteinExistence type="predicted"/>
<dbReference type="InterPro" id="IPR001789">
    <property type="entry name" value="Sig_transdc_resp-reg_receiver"/>
</dbReference>
<gene>
    <name evidence="4" type="ORF">WKW82_37295</name>
</gene>
<comment type="caution">
    <text evidence="4">The sequence shown here is derived from an EMBL/GenBank/DDBJ whole genome shotgun (WGS) entry which is preliminary data.</text>
</comment>
<feature type="region of interest" description="Disordered" evidence="2">
    <location>
        <begin position="1"/>
        <end position="66"/>
    </location>
</feature>
<evidence type="ECO:0000256" key="2">
    <source>
        <dbReference type="SAM" id="MobiDB-lite"/>
    </source>
</evidence>
<keyword evidence="5" id="KW-1185">Reference proteome</keyword>
<dbReference type="SUPFAM" id="SSF52172">
    <property type="entry name" value="CheY-like"/>
    <property type="match status" value="1"/>
</dbReference>
<protein>
    <submittedName>
        <fullName evidence="4">Response regulator</fullName>
    </submittedName>
</protein>
<dbReference type="SMART" id="SM00448">
    <property type="entry name" value="REC"/>
    <property type="match status" value="1"/>
</dbReference>
<dbReference type="Gene3D" id="3.40.50.2300">
    <property type="match status" value="1"/>
</dbReference>
<feature type="region of interest" description="Disordered" evidence="2">
    <location>
        <begin position="100"/>
        <end position="119"/>
    </location>
</feature>
<organism evidence="4 5">
    <name type="scientific">Variovorax rhizosphaerae</name>
    <dbReference type="NCBI Taxonomy" id="1836200"/>
    <lineage>
        <taxon>Bacteria</taxon>
        <taxon>Pseudomonadati</taxon>
        <taxon>Pseudomonadota</taxon>
        <taxon>Betaproteobacteria</taxon>
        <taxon>Burkholderiales</taxon>
        <taxon>Comamonadaceae</taxon>
        <taxon>Variovorax</taxon>
    </lineage>
</organism>
<dbReference type="PROSITE" id="PS50110">
    <property type="entry name" value="RESPONSE_REGULATORY"/>
    <property type="match status" value="1"/>
</dbReference>
<keyword evidence="1" id="KW-0597">Phosphoprotein</keyword>
<name>A0ABU8WXT4_9BURK</name>
<dbReference type="Proteomes" id="UP001385892">
    <property type="component" value="Unassembled WGS sequence"/>
</dbReference>
<reference evidence="4 5" key="1">
    <citation type="submission" date="2024-03" db="EMBL/GenBank/DDBJ databases">
        <title>Novel species of the genus Variovorax.</title>
        <authorList>
            <person name="Liu Q."/>
            <person name="Xin Y.-H."/>
        </authorList>
    </citation>
    <scope>NUCLEOTIDE SEQUENCE [LARGE SCALE GENOMIC DNA]</scope>
    <source>
        <strain evidence="4 5">KACC 18900</strain>
    </source>
</reference>
<dbReference type="InterPro" id="IPR011006">
    <property type="entry name" value="CheY-like_superfamily"/>
</dbReference>